<feature type="region of interest" description="Disordered" evidence="1">
    <location>
        <begin position="1"/>
        <end position="63"/>
    </location>
</feature>
<feature type="compositionally biased region" description="Low complexity" evidence="1">
    <location>
        <begin position="205"/>
        <end position="217"/>
    </location>
</feature>
<organism evidence="2 3">
    <name type="scientific">Eumeta variegata</name>
    <name type="common">Bagworm moth</name>
    <name type="synonym">Eumeta japonica</name>
    <dbReference type="NCBI Taxonomy" id="151549"/>
    <lineage>
        <taxon>Eukaryota</taxon>
        <taxon>Metazoa</taxon>
        <taxon>Ecdysozoa</taxon>
        <taxon>Arthropoda</taxon>
        <taxon>Hexapoda</taxon>
        <taxon>Insecta</taxon>
        <taxon>Pterygota</taxon>
        <taxon>Neoptera</taxon>
        <taxon>Endopterygota</taxon>
        <taxon>Lepidoptera</taxon>
        <taxon>Glossata</taxon>
        <taxon>Ditrysia</taxon>
        <taxon>Tineoidea</taxon>
        <taxon>Psychidae</taxon>
        <taxon>Oiketicinae</taxon>
        <taxon>Eumeta</taxon>
    </lineage>
</organism>
<keyword evidence="3" id="KW-1185">Reference proteome</keyword>
<feature type="region of interest" description="Disordered" evidence="1">
    <location>
        <begin position="205"/>
        <end position="228"/>
    </location>
</feature>
<dbReference type="Proteomes" id="UP000299102">
    <property type="component" value="Unassembled WGS sequence"/>
</dbReference>
<proteinExistence type="predicted"/>
<name>A0A4C1YGW5_EUMVA</name>
<evidence type="ECO:0000256" key="1">
    <source>
        <dbReference type="SAM" id="MobiDB-lite"/>
    </source>
</evidence>
<protein>
    <submittedName>
        <fullName evidence="2">Uncharacterized protein</fullName>
    </submittedName>
</protein>
<gene>
    <name evidence="2" type="ORF">EVAR_54499_1</name>
</gene>
<evidence type="ECO:0000313" key="2">
    <source>
        <dbReference type="EMBL" id="GBP75406.1"/>
    </source>
</evidence>
<feature type="compositionally biased region" description="Basic residues" evidence="1">
    <location>
        <begin position="165"/>
        <end position="178"/>
    </location>
</feature>
<accession>A0A4C1YGW5</accession>
<evidence type="ECO:0000313" key="3">
    <source>
        <dbReference type="Proteomes" id="UP000299102"/>
    </source>
</evidence>
<comment type="caution">
    <text evidence="2">The sequence shown here is derived from an EMBL/GenBank/DDBJ whole genome shotgun (WGS) entry which is preliminary data.</text>
</comment>
<dbReference type="AlphaFoldDB" id="A0A4C1YGW5"/>
<reference evidence="2 3" key="1">
    <citation type="journal article" date="2019" name="Commun. Biol.">
        <title>The bagworm genome reveals a unique fibroin gene that provides high tensile strength.</title>
        <authorList>
            <person name="Kono N."/>
            <person name="Nakamura H."/>
            <person name="Ohtoshi R."/>
            <person name="Tomita M."/>
            <person name="Numata K."/>
            <person name="Arakawa K."/>
        </authorList>
    </citation>
    <scope>NUCLEOTIDE SEQUENCE [LARGE SCALE GENOMIC DNA]</scope>
</reference>
<dbReference type="EMBL" id="BGZK01001248">
    <property type="protein sequence ID" value="GBP75406.1"/>
    <property type="molecule type" value="Genomic_DNA"/>
</dbReference>
<sequence>MSPDTDFGCRRSTGATSSRALRGTGRSFRKPTRGAAVALQASASIVQGEKRNGGGGAPRDAGAAAGGRRYLLTQLVCAGAGAQSYRGVPAHREDCTERTEWDSLDCKSSGSGWRSGTSLVPKTGRRNCYQHKAFSTAAQPQCSYTSLCTASVYRTSRRGAGGGRAGRKQPRGKGRGARARLDDQLIETVAVPRPRAPDYQLRGAPVVAPTPAGGPRPFSDASAGILLS</sequence>
<feature type="region of interest" description="Disordered" evidence="1">
    <location>
        <begin position="157"/>
        <end position="179"/>
    </location>
</feature>